<dbReference type="KEGG" id="mrr:Moror_5564"/>
<dbReference type="EMBL" id="AWSO01000690">
    <property type="protein sequence ID" value="ESK88165.1"/>
    <property type="molecule type" value="Genomic_DNA"/>
</dbReference>
<dbReference type="PANTHER" id="PTHR43662">
    <property type="match status" value="1"/>
</dbReference>
<dbReference type="HOGENOM" id="CLU_014722_2_1_1"/>
<sequence length="440" mass="48564">MLHGSAVERKALSFGIVRQQQASHGSTKEADDSQCVAQTCNLECTSLFTNHDDISLSGLSLEESNVILQERDSLETQQRIDMFYSSLSRHLALLAVVSVANAWFRLPCTGPLVQERVDPILSPTQVPSQHVHTVHGAYSEELAVRWHPVQLTRMIPDFKANSTFDTLRASKCTSCQVAQDLSNYWFPKLYFRDPKTKMFEAVPNGGLLVYYQNRGSLDKANGGPGLKAFPPGFRMITGNPVARSKKYQDGLGTQAELAERAIAWACLRYTTSNPDYYGTGGFPHTDCEAGFQSRLHFPACWDGKNVDSADHRSHVAFLSILDNGSCPSTHPVGLMKLFYEITWDIHSFAGRWKESDGWPFVYATGDATGYSFHGDFQNGWDVNVLQNAIDKCNNPNDDTINGVADACSYFTMIPAANAASCQLPSVVNEEVKGPFAKLPG</sequence>
<comment type="caution">
    <text evidence="2">The sequence shown here is derived from an EMBL/GenBank/DDBJ whole genome shotgun (WGS) entry which is preliminary data.</text>
</comment>
<dbReference type="InterPro" id="IPR018535">
    <property type="entry name" value="DUF1996"/>
</dbReference>
<dbReference type="PANTHER" id="PTHR43662:SF3">
    <property type="entry name" value="DOMAIN PROTEIN, PUTATIVE (AFU_ORTHOLOGUE AFUA_6G11970)-RELATED"/>
    <property type="match status" value="1"/>
</dbReference>
<protein>
    <submittedName>
        <fullName evidence="2">Wsc domain</fullName>
    </submittedName>
</protein>
<dbReference type="AlphaFoldDB" id="V2X6U1"/>
<gene>
    <name evidence="2" type="ORF">Moror_5564</name>
</gene>
<evidence type="ECO:0000259" key="1">
    <source>
        <dbReference type="Pfam" id="PF09362"/>
    </source>
</evidence>
<reference evidence="2 3" key="1">
    <citation type="journal article" date="2014" name="BMC Genomics">
        <title>Genome and secretome analysis of the hemibiotrophic fungal pathogen, Moniliophthora roreri, which causes frosty pod rot disease of cacao: mechanisms of the biotrophic and necrotrophic phases.</title>
        <authorList>
            <person name="Meinhardt L.W."/>
            <person name="Costa G.G.L."/>
            <person name="Thomazella D.P.T."/>
            <person name="Teixeira P.J.P.L."/>
            <person name="Carazzolle M.F."/>
            <person name="Schuster S.C."/>
            <person name="Carlson J.E."/>
            <person name="Guiltinan M.J."/>
            <person name="Mieczkowski P."/>
            <person name="Farmer A."/>
            <person name="Ramaraj T."/>
            <person name="Crozier J."/>
            <person name="Davis R.E."/>
            <person name="Shao J."/>
            <person name="Melnick R.L."/>
            <person name="Pereira G.A.G."/>
            <person name="Bailey B.A."/>
        </authorList>
    </citation>
    <scope>NUCLEOTIDE SEQUENCE [LARGE SCALE GENOMIC DNA]</scope>
    <source>
        <strain evidence="2 3">MCA 2997</strain>
    </source>
</reference>
<dbReference type="Pfam" id="PF09362">
    <property type="entry name" value="DUF1996"/>
    <property type="match status" value="1"/>
</dbReference>
<keyword evidence="3" id="KW-1185">Reference proteome</keyword>
<dbReference type="OrthoDB" id="74764at2759"/>
<accession>V2X6U1</accession>
<proteinExistence type="predicted"/>
<evidence type="ECO:0000313" key="2">
    <source>
        <dbReference type="EMBL" id="ESK88165.1"/>
    </source>
</evidence>
<name>V2X6U1_MONRO</name>
<dbReference type="Proteomes" id="UP000017559">
    <property type="component" value="Unassembled WGS sequence"/>
</dbReference>
<evidence type="ECO:0000313" key="3">
    <source>
        <dbReference type="Proteomes" id="UP000017559"/>
    </source>
</evidence>
<organism evidence="2 3">
    <name type="scientific">Moniliophthora roreri (strain MCA 2997)</name>
    <name type="common">Cocoa frosty pod rot fungus</name>
    <name type="synonym">Crinipellis roreri</name>
    <dbReference type="NCBI Taxonomy" id="1381753"/>
    <lineage>
        <taxon>Eukaryota</taxon>
        <taxon>Fungi</taxon>
        <taxon>Dikarya</taxon>
        <taxon>Basidiomycota</taxon>
        <taxon>Agaricomycotina</taxon>
        <taxon>Agaricomycetes</taxon>
        <taxon>Agaricomycetidae</taxon>
        <taxon>Agaricales</taxon>
        <taxon>Marasmiineae</taxon>
        <taxon>Marasmiaceae</taxon>
        <taxon>Moniliophthora</taxon>
    </lineage>
</organism>
<feature type="domain" description="DUF1996" evidence="1">
    <location>
        <begin position="118"/>
        <end position="380"/>
    </location>
</feature>